<name>A0A4S8M5R6_DENBC</name>
<dbReference type="AlphaFoldDB" id="A0A4S8M5R6"/>
<keyword evidence="2" id="KW-1185">Reference proteome</keyword>
<evidence type="ECO:0000313" key="1">
    <source>
        <dbReference type="EMBL" id="THU97341.1"/>
    </source>
</evidence>
<evidence type="ECO:0000313" key="2">
    <source>
        <dbReference type="Proteomes" id="UP000297245"/>
    </source>
</evidence>
<dbReference type="OrthoDB" id="6017046at2759"/>
<dbReference type="EMBL" id="ML179158">
    <property type="protein sequence ID" value="THU97341.1"/>
    <property type="molecule type" value="Genomic_DNA"/>
</dbReference>
<accession>A0A4S8M5R6</accession>
<protein>
    <submittedName>
        <fullName evidence="1">Uncharacterized protein</fullName>
    </submittedName>
</protein>
<proteinExistence type="predicted"/>
<gene>
    <name evidence="1" type="ORF">K435DRAFT_819216</name>
</gene>
<reference evidence="1 2" key="1">
    <citation type="journal article" date="2019" name="Nat. Ecol. Evol.">
        <title>Megaphylogeny resolves global patterns of mushroom evolution.</title>
        <authorList>
            <person name="Varga T."/>
            <person name="Krizsan K."/>
            <person name="Foldi C."/>
            <person name="Dima B."/>
            <person name="Sanchez-Garcia M."/>
            <person name="Sanchez-Ramirez S."/>
            <person name="Szollosi G.J."/>
            <person name="Szarkandi J.G."/>
            <person name="Papp V."/>
            <person name="Albert L."/>
            <person name="Andreopoulos W."/>
            <person name="Angelini C."/>
            <person name="Antonin V."/>
            <person name="Barry K.W."/>
            <person name="Bougher N.L."/>
            <person name="Buchanan P."/>
            <person name="Buyck B."/>
            <person name="Bense V."/>
            <person name="Catcheside P."/>
            <person name="Chovatia M."/>
            <person name="Cooper J."/>
            <person name="Damon W."/>
            <person name="Desjardin D."/>
            <person name="Finy P."/>
            <person name="Geml J."/>
            <person name="Haridas S."/>
            <person name="Hughes K."/>
            <person name="Justo A."/>
            <person name="Karasinski D."/>
            <person name="Kautmanova I."/>
            <person name="Kiss B."/>
            <person name="Kocsube S."/>
            <person name="Kotiranta H."/>
            <person name="LaButti K.M."/>
            <person name="Lechner B.E."/>
            <person name="Liimatainen K."/>
            <person name="Lipzen A."/>
            <person name="Lukacs Z."/>
            <person name="Mihaltcheva S."/>
            <person name="Morgado L.N."/>
            <person name="Niskanen T."/>
            <person name="Noordeloos M.E."/>
            <person name="Ohm R.A."/>
            <person name="Ortiz-Santana B."/>
            <person name="Ovrebo C."/>
            <person name="Racz N."/>
            <person name="Riley R."/>
            <person name="Savchenko A."/>
            <person name="Shiryaev A."/>
            <person name="Soop K."/>
            <person name="Spirin V."/>
            <person name="Szebenyi C."/>
            <person name="Tomsovsky M."/>
            <person name="Tulloss R.E."/>
            <person name="Uehling J."/>
            <person name="Grigoriev I.V."/>
            <person name="Vagvolgyi C."/>
            <person name="Papp T."/>
            <person name="Martin F.M."/>
            <person name="Miettinen O."/>
            <person name="Hibbett D.S."/>
            <person name="Nagy L.G."/>
        </authorList>
    </citation>
    <scope>NUCLEOTIDE SEQUENCE [LARGE SCALE GENOMIC DNA]</scope>
    <source>
        <strain evidence="1 2">CBS 962.96</strain>
    </source>
</reference>
<sequence>MVNNSGKNGHSNGSNLKNALLEYSEETLTAKETLARLEAQFGYSIKRSTLFALQKKFDIPSARKNAKKLSDEAQTSLMLDKVDNDLYKRNGPNVILNMLARDRIPLPRRKVRAVMKEEYPEGALLQVVGPGQEMHADGFEKLSAQALDMGGVGIPVYGFRQKVGYLQKYNVVPNARSSAVVGHLYLDMIVEAGYR</sequence>
<organism evidence="1 2">
    <name type="scientific">Dendrothele bispora (strain CBS 962.96)</name>
    <dbReference type="NCBI Taxonomy" id="1314807"/>
    <lineage>
        <taxon>Eukaryota</taxon>
        <taxon>Fungi</taxon>
        <taxon>Dikarya</taxon>
        <taxon>Basidiomycota</taxon>
        <taxon>Agaricomycotina</taxon>
        <taxon>Agaricomycetes</taxon>
        <taxon>Agaricomycetidae</taxon>
        <taxon>Agaricales</taxon>
        <taxon>Agaricales incertae sedis</taxon>
        <taxon>Dendrothele</taxon>
    </lineage>
</organism>
<dbReference type="Proteomes" id="UP000297245">
    <property type="component" value="Unassembled WGS sequence"/>
</dbReference>